<dbReference type="GO" id="GO:0016491">
    <property type="term" value="F:oxidoreductase activity"/>
    <property type="evidence" value="ECO:0007669"/>
    <property type="project" value="UniProtKB-KW"/>
</dbReference>
<dbReference type="InterPro" id="IPR000683">
    <property type="entry name" value="Gfo/Idh/MocA-like_OxRdtase_N"/>
</dbReference>
<dbReference type="InterPro" id="IPR055170">
    <property type="entry name" value="GFO_IDH_MocA-like_dom"/>
</dbReference>
<accession>A0A0S7XJX9</accession>
<dbReference type="PANTHER" id="PTHR43818">
    <property type="entry name" value="BCDNA.GH03377"/>
    <property type="match status" value="1"/>
</dbReference>
<comment type="caution">
    <text evidence="4">The sequence shown here is derived from an EMBL/GenBank/DDBJ whole genome shotgun (WGS) entry which is preliminary data.</text>
</comment>
<feature type="domain" description="GFO/IDH/MocA-like oxidoreductase" evidence="3">
    <location>
        <begin position="143"/>
        <end position="247"/>
    </location>
</feature>
<sequence length="350" mass="39157">MSTESNARRIRAGFIGCGSHATRSILPSLQYAPVELIAVCDLVEEKARRNCRQFGAERWYTDYRKMLDEEELDAVYIVTNYDEEGRPRYPALSIECMQSGRHVWIEKPPASSVVEIEEMRRVSQTTGKHVVVGFKKVFFPSIVKVKEIIESEEFGTAQSICLRYPQGLPAHADRRDMRKMLGVLDHIVHPGSILVHLMGKIDRIYFERANHGDAVMLLHFASGAVGTLHMPAAQSPSSPLECVEVVGRGRNVVVENMVRLTYYRDAHRGPGGHFIGPDQGAPIIWEPEFSLSQIYNKALFLQGYVQEVSLLAECVIENRPPPKAGLDDALEILKLYEALREPCGAAVAIA</sequence>
<dbReference type="AlphaFoldDB" id="A0A0S7XJX9"/>
<evidence type="ECO:0000313" key="4">
    <source>
        <dbReference type="EMBL" id="KPJ62676.1"/>
    </source>
</evidence>
<gene>
    <name evidence="4" type="ORF">AMK68_04630</name>
</gene>
<name>A0A0S7XJX9_9BACT</name>
<dbReference type="InterPro" id="IPR050463">
    <property type="entry name" value="Gfo/Idh/MocA_oxidrdct_glycsds"/>
</dbReference>
<evidence type="ECO:0000259" key="2">
    <source>
        <dbReference type="Pfam" id="PF01408"/>
    </source>
</evidence>
<keyword evidence="1" id="KW-0560">Oxidoreductase</keyword>
<evidence type="ECO:0000256" key="1">
    <source>
        <dbReference type="ARBA" id="ARBA00023002"/>
    </source>
</evidence>
<dbReference type="GO" id="GO:0000166">
    <property type="term" value="F:nucleotide binding"/>
    <property type="evidence" value="ECO:0007669"/>
    <property type="project" value="InterPro"/>
</dbReference>
<dbReference type="SUPFAM" id="SSF51735">
    <property type="entry name" value="NAD(P)-binding Rossmann-fold domains"/>
    <property type="match status" value="1"/>
</dbReference>
<organism evidence="4 5">
    <name type="scientific">candidate division KD3-62 bacterium DG_56</name>
    <dbReference type="NCBI Taxonomy" id="1704032"/>
    <lineage>
        <taxon>Bacteria</taxon>
        <taxon>candidate division KD3-62</taxon>
    </lineage>
</organism>
<dbReference type="EMBL" id="LIZY01000107">
    <property type="protein sequence ID" value="KPJ62676.1"/>
    <property type="molecule type" value="Genomic_DNA"/>
</dbReference>
<dbReference type="InterPro" id="IPR036291">
    <property type="entry name" value="NAD(P)-bd_dom_sf"/>
</dbReference>
<dbReference type="Pfam" id="PF01408">
    <property type="entry name" value="GFO_IDH_MocA"/>
    <property type="match status" value="1"/>
</dbReference>
<reference evidence="4 5" key="1">
    <citation type="journal article" date="2015" name="Microbiome">
        <title>Genomic resolution of linkages in carbon, nitrogen, and sulfur cycling among widespread estuary sediment bacteria.</title>
        <authorList>
            <person name="Baker B.J."/>
            <person name="Lazar C.S."/>
            <person name="Teske A.P."/>
            <person name="Dick G.J."/>
        </authorList>
    </citation>
    <scope>NUCLEOTIDE SEQUENCE [LARGE SCALE GENOMIC DNA]</scope>
    <source>
        <strain evidence="4">DG_56</strain>
    </source>
</reference>
<feature type="domain" description="Gfo/Idh/MocA-like oxidoreductase N-terminal" evidence="2">
    <location>
        <begin position="10"/>
        <end position="134"/>
    </location>
</feature>
<dbReference type="SUPFAM" id="SSF55347">
    <property type="entry name" value="Glyceraldehyde-3-phosphate dehydrogenase-like, C-terminal domain"/>
    <property type="match status" value="1"/>
</dbReference>
<protein>
    <submittedName>
        <fullName evidence="4">Uncharacterized protein</fullName>
    </submittedName>
</protein>
<proteinExistence type="predicted"/>
<dbReference type="Gene3D" id="3.40.50.720">
    <property type="entry name" value="NAD(P)-binding Rossmann-like Domain"/>
    <property type="match status" value="1"/>
</dbReference>
<dbReference type="Gene3D" id="3.30.360.10">
    <property type="entry name" value="Dihydrodipicolinate Reductase, domain 2"/>
    <property type="match status" value="1"/>
</dbReference>
<dbReference type="Proteomes" id="UP000052020">
    <property type="component" value="Unassembled WGS sequence"/>
</dbReference>
<dbReference type="Pfam" id="PF22725">
    <property type="entry name" value="GFO_IDH_MocA_C3"/>
    <property type="match status" value="1"/>
</dbReference>
<evidence type="ECO:0000313" key="5">
    <source>
        <dbReference type="Proteomes" id="UP000052020"/>
    </source>
</evidence>
<evidence type="ECO:0000259" key="3">
    <source>
        <dbReference type="Pfam" id="PF22725"/>
    </source>
</evidence>
<dbReference type="PANTHER" id="PTHR43818:SF11">
    <property type="entry name" value="BCDNA.GH03377"/>
    <property type="match status" value="1"/>
</dbReference>